<dbReference type="OrthoDB" id="10551977at2759"/>
<keyword evidence="2" id="KW-0812">Transmembrane</keyword>
<accession>A0A5N5DI41</accession>
<keyword evidence="4" id="KW-1185">Reference proteome</keyword>
<reference evidence="3 4" key="1">
    <citation type="journal article" date="2019" name="Sci. Rep.">
        <title>A multi-omics analysis of the grapevine pathogen Lasiodiplodia theobromae reveals that temperature affects the expression of virulence- and pathogenicity-related genes.</title>
        <authorList>
            <person name="Felix C."/>
            <person name="Meneses R."/>
            <person name="Goncalves M.F.M."/>
            <person name="Tilleman L."/>
            <person name="Duarte A.S."/>
            <person name="Jorrin-Novo J.V."/>
            <person name="Van de Peer Y."/>
            <person name="Deforce D."/>
            <person name="Van Nieuwerburgh F."/>
            <person name="Esteves A.C."/>
            <person name="Alves A."/>
        </authorList>
    </citation>
    <scope>NUCLEOTIDE SEQUENCE [LARGE SCALE GENOMIC DNA]</scope>
    <source>
        <strain evidence="3 4">LA-SOL3</strain>
    </source>
</reference>
<dbReference type="Proteomes" id="UP000325902">
    <property type="component" value="Unassembled WGS sequence"/>
</dbReference>
<organism evidence="3 4">
    <name type="scientific">Lasiodiplodia theobromae</name>
    <dbReference type="NCBI Taxonomy" id="45133"/>
    <lineage>
        <taxon>Eukaryota</taxon>
        <taxon>Fungi</taxon>
        <taxon>Dikarya</taxon>
        <taxon>Ascomycota</taxon>
        <taxon>Pezizomycotina</taxon>
        <taxon>Dothideomycetes</taxon>
        <taxon>Dothideomycetes incertae sedis</taxon>
        <taxon>Botryosphaeriales</taxon>
        <taxon>Botryosphaeriaceae</taxon>
        <taxon>Lasiodiplodia</taxon>
    </lineage>
</organism>
<feature type="region of interest" description="Disordered" evidence="1">
    <location>
        <begin position="96"/>
        <end position="131"/>
    </location>
</feature>
<feature type="region of interest" description="Disordered" evidence="1">
    <location>
        <begin position="356"/>
        <end position="382"/>
    </location>
</feature>
<feature type="region of interest" description="Disordered" evidence="1">
    <location>
        <begin position="170"/>
        <end position="230"/>
    </location>
</feature>
<feature type="transmembrane region" description="Helical" evidence="2">
    <location>
        <begin position="62"/>
        <end position="83"/>
    </location>
</feature>
<protein>
    <submittedName>
        <fullName evidence="3">Uncharacterized protein</fullName>
    </submittedName>
</protein>
<proteinExistence type="predicted"/>
<dbReference type="EMBL" id="VCHE01000022">
    <property type="protein sequence ID" value="KAB2576634.1"/>
    <property type="molecule type" value="Genomic_DNA"/>
</dbReference>
<evidence type="ECO:0000256" key="1">
    <source>
        <dbReference type="SAM" id="MobiDB-lite"/>
    </source>
</evidence>
<comment type="caution">
    <text evidence="3">The sequence shown here is derived from an EMBL/GenBank/DDBJ whole genome shotgun (WGS) entry which is preliminary data.</text>
</comment>
<gene>
    <name evidence="3" type="ORF">DBV05_g4755</name>
</gene>
<evidence type="ECO:0000313" key="4">
    <source>
        <dbReference type="Proteomes" id="UP000325902"/>
    </source>
</evidence>
<feature type="transmembrane region" description="Helical" evidence="2">
    <location>
        <begin position="6"/>
        <end position="25"/>
    </location>
</feature>
<feature type="compositionally biased region" description="Acidic residues" evidence="1">
    <location>
        <begin position="208"/>
        <end position="227"/>
    </location>
</feature>
<keyword evidence="2" id="KW-1133">Transmembrane helix</keyword>
<evidence type="ECO:0000313" key="3">
    <source>
        <dbReference type="EMBL" id="KAB2576634.1"/>
    </source>
</evidence>
<dbReference type="AlphaFoldDB" id="A0A5N5DI41"/>
<name>A0A5N5DI41_9PEZI</name>
<keyword evidence="2" id="KW-0472">Membrane</keyword>
<sequence length="382" mass="42353">MSACTYDVVALTTMVIWMTLSGTALSSSIHVFSRALVGLLVFFAVDMQLLEPLTADNCVAHRSLRLSFCLVGLFGLLAARFVVPVLRRIRRLAASLPPSQQQQQQQQQMPGAWPWFAPSPSPSRPPSPALTEVNQDWEADHLAKMASLPADCFISPEDLAARGKRAYTCPSYDDDSSAHGPAPSTAAQPVSLPSAPALVEKEEKEEKKEEEEDKKEHEEEEEEEEDQIPWTYDGLLDLPSNHGIRARFSATARADAALLAARVPGSRDDETESEVADVKRMGDSASLHHVISGTSSLSLLSSRRCQHQPDRPRRRHISSFAVPRVVAKSPPRVRPAVTTALASPVLELFFPLSRPLKKKKKKKKKSKSRKWKARRLLTPRDF</sequence>
<feature type="compositionally biased region" description="Pro residues" evidence="1">
    <location>
        <begin position="117"/>
        <end position="128"/>
    </location>
</feature>
<evidence type="ECO:0000256" key="2">
    <source>
        <dbReference type="SAM" id="Phobius"/>
    </source>
</evidence>